<dbReference type="OMA" id="RSSCTWG"/>
<feature type="region of interest" description="Disordered" evidence="2">
    <location>
        <begin position="187"/>
        <end position="257"/>
    </location>
</feature>
<proteinExistence type="predicted"/>
<gene>
    <name evidence="3" type="ORF">EUGRSUZ_F00585</name>
</gene>
<organism evidence="3">
    <name type="scientific">Eucalyptus grandis</name>
    <name type="common">Flooded gum</name>
    <dbReference type="NCBI Taxonomy" id="71139"/>
    <lineage>
        <taxon>Eukaryota</taxon>
        <taxon>Viridiplantae</taxon>
        <taxon>Streptophyta</taxon>
        <taxon>Embryophyta</taxon>
        <taxon>Tracheophyta</taxon>
        <taxon>Spermatophyta</taxon>
        <taxon>Magnoliopsida</taxon>
        <taxon>eudicotyledons</taxon>
        <taxon>Gunneridae</taxon>
        <taxon>Pentapetalae</taxon>
        <taxon>rosids</taxon>
        <taxon>malvids</taxon>
        <taxon>Myrtales</taxon>
        <taxon>Myrtaceae</taxon>
        <taxon>Myrtoideae</taxon>
        <taxon>Eucalypteae</taxon>
        <taxon>Eucalyptus</taxon>
    </lineage>
</organism>
<dbReference type="PANTHER" id="PTHR37614:SF2">
    <property type="entry name" value="OS02G0121400 PROTEIN"/>
    <property type="match status" value="1"/>
</dbReference>
<dbReference type="KEGG" id="egr:104448126"/>
<dbReference type="AlphaFoldDB" id="A0A059BM86"/>
<dbReference type="EMBL" id="KK198758">
    <property type="protein sequence ID" value="KCW66815.1"/>
    <property type="molecule type" value="Genomic_DNA"/>
</dbReference>
<dbReference type="Gramene" id="KCW66815">
    <property type="protein sequence ID" value="KCW66815"/>
    <property type="gene ID" value="EUGRSUZ_F00585"/>
</dbReference>
<sequence length="315" mass="34327">METERGEVLPCHGGLTEDELLVADILLELRWHFGDRFPRGWGAKRRRSALSRGGSPAALPSPPPPPPPPPHQRKQQQQQQPQPAKCSARAVIEDRAMGQKPKVHAASPDTPLSFSPSESDGNKPKQSHSRRKPTKRKREDWLNLIALLEEQGSALRKEVENVRRYRDKVKALNSELKARKEELMIRVIPGESGQGPEPSTRLTPAGQPAEPAAVPLPSGSDRHPPPVPDPTASAPEKSEAREPAGPPPSCGGGGCGGGGRDILPDLNIGLAPFDLTMVDEEWSNKARAAQARLRRMLICRAKNLTAAVKPRVQLR</sequence>
<evidence type="ECO:0000313" key="3">
    <source>
        <dbReference type="EMBL" id="KCW66815.1"/>
    </source>
</evidence>
<dbReference type="eggNOG" id="ENOG502S5B6">
    <property type="taxonomic scope" value="Eukaryota"/>
</dbReference>
<name>A0A059BM86_EUCGR</name>
<feature type="compositionally biased region" description="Polar residues" evidence="2">
    <location>
        <begin position="110"/>
        <end position="119"/>
    </location>
</feature>
<feature type="coiled-coil region" evidence="1">
    <location>
        <begin position="155"/>
        <end position="186"/>
    </location>
</feature>
<dbReference type="PANTHER" id="PTHR37614">
    <property type="entry name" value="OS02G0121400 PROTEIN"/>
    <property type="match status" value="1"/>
</dbReference>
<accession>A0A059BM86</accession>
<protein>
    <submittedName>
        <fullName evidence="3">Uncharacterized protein</fullName>
    </submittedName>
</protein>
<dbReference type="InParanoid" id="A0A059BM86"/>
<keyword evidence="1" id="KW-0175">Coiled coil</keyword>
<feature type="compositionally biased region" description="Pro residues" evidence="2">
    <location>
        <begin position="59"/>
        <end position="70"/>
    </location>
</feature>
<feature type="compositionally biased region" description="Basic residues" evidence="2">
    <location>
        <begin position="125"/>
        <end position="136"/>
    </location>
</feature>
<reference evidence="3" key="1">
    <citation type="submission" date="2013-07" db="EMBL/GenBank/DDBJ databases">
        <title>The genome of Eucalyptus grandis.</title>
        <authorList>
            <person name="Schmutz J."/>
            <person name="Hayes R."/>
            <person name="Myburg A."/>
            <person name="Tuskan G."/>
            <person name="Grattapaglia D."/>
            <person name="Rokhsar D.S."/>
        </authorList>
    </citation>
    <scope>NUCLEOTIDE SEQUENCE</scope>
    <source>
        <tissue evidence="3">Leaf extractions</tissue>
    </source>
</reference>
<dbReference type="OrthoDB" id="1721092at2759"/>
<evidence type="ECO:0000256" key="2">
    <source>
        <dbReference type="SAM" id="MobiDB-lite"/>
    </source>
</evidence>
<evidence type="ECO:0000256" key="1">
    <source>
        <dbReference type="SAM" id="Coils"/>
    </source>
</evidence>
<feature type="region of interest" description="Disordered" evidence="2">
    <location>
        <begin position="37"/>
        <end position="137"/>
    </location>
</feature>